<evidence type="ECO:0000256" key="1">
    <source>
        <dbReference type="SAM" id="Phobius"/>
    </source>
</evidence>
<keyword evidence="1" id="KW-0472">Membrane</keyword>
<proteinExistence type="predicted"/>
<gene>
    <name evidence="2" type="ORF">MNOR_LOCUS2524</name>
</gene>
<evidence type="ECO:0000313" key="2">
    <source>
        <dbReference type="EMBL" id="CAL4062225.1"/>
    </source>
</evidence>
<comment type="caution">
    <text evidence="2">The sequence shown here is derived from an EMBL/GenBank/DDBJ whole genome shotgun (WGS) entry which is preliminary data.</text>
</comment>
<protein>
    <submittedName>
        <fullName evidence="2">Uncharacterized protein</fullName>
    </submittedName>
</protein>
<evidence type="ECO:0000313" key="3">
    <source>
        <dbReference type="Proteomes" id="UP001497623"/>
    </source>
</evidence>
<dbReference type="EMBL" id="CAXKWB010000780">
    <property type="protein sequence ID" value="CAL4062225.1"/>
    <property type="molecule type" value="Genomic_DNA"/>
</dbReference>
<accession>A0AAV2PRJ6</accession>
<dbReference type="Proteomes" id="UP001497623">
    <property type="component" value="Unassembled WGS sequence"/>
</dbReference>
<feature type="transmembrane region" description="Helical" evidence="1">
    <location>
        <begin position="52"/>
        <end position="76"/>
    </location>
</feature>
<reference evidence="2 3" key="1">
    <citation type="submission" date="2024-05" db="EMBL/GenBank/DDBJ databases">
        <authorList>
            <person name="Wallberg A."/>
        </authorList>
    </citation>
    <scope>NUCLEOTIDE SEQUENCE [LARGE SCALE GENOMIC DNA]</scope>
</reference>
<sequence>MHRNTLFACVIAFGCLNIVNSIILETGAATLGLGLAASIPTLTLPTLTLGAAAANAVTLGAVAGVAGLAAAGLLAAAGAAGSKKRSVDSCMPFANPDLFFTLAASSDKLGCAQKLVCVLEKTPDELLSDSEKLILNLFGRAPAPVKFDELNTPKSSFQYAAFVGANNGDCVATFNLCPFDRDTMMQAFAAASVNQL</sequence>
<keyword evidence="3" id="KW-1185">Reference proteome</keyword>
<keyword evidence="1" id="KW-1133">Transmembrane helix</keyword>
<organism evidence="2 3">
    <name type="scientific">Meganyctiphanes norvegica</name>
    <name type="common">Northern krill</name>
    <name type="synonym">Thysanopoda norvegica</name>
    <dbReference type="NCBI Taxonomy" id="48144"/>
    <lineage>
        <taxon>Eukaryota</taxon>
        <taxon>Metazoa</taxon>
        <taxon>Ecdysozoa</taxon>
        <taxon>Arthropoda</taxon>
        <taxon>Crustacea</taxon>
        <taxon>Multicrustacea</taxon>
        <taxon>Malacostraca</taxon>
        <taxon>Eumalacostraca</taxon>
        <taxon>Eucarida</taxon>
        <taxon>Euphausiacea</taxon>
        <taxon>Euphausiidae</taxon>
        <taxon>Meganyctiphanes</taxon>
    </lineage>
</organism>
<dbReference type="PROSITE" id="PS51257">
    <property type="entry name" value="PROKAR_LIPOPROTEIN"/>
    <property type="match status" value="1"/>
</dbReference>
<dbReference type="AlphaFoldDB" id="A0AAV2PRJ6"/>
<keyword evidence="1" id="KW-0812">Transmembrane</keyword>
<name>A0AAV2PRJ6_MEGNR</name>